<feature type="compositionally biased region" description="Pro residues" evidence="9">
    <location>
        <begin position="48"/>
        <end position="57"/>
    </location>
</feature>
<dbReference type="Proteomes" id="UP001501920">
    <property type="component" value="Chromosome 27"/>
</dbReference>
<reference evidence="11" key="3">
    <citation type="submission" date="2025-09" db="UniProtKB">
        <authorList>
            <consortium name="Ensembl"/>
        </authorList>
    </citation>
    <scope>IDENTIFICATION</scope>
</reference>
<dbReference type="GO" id="GO:0000932">
    <property type="term" value="C:P-body"/>
    <property type="evidence" value="ECO:0007669"/>
    <property type="project" value="UniProtKB-SubCell"/>
</dbReference>
<feature type="compositionally biased region" description="Low complexity" evidence="9">
    <location>
        <begin position="506"/>
        <end position="531"/>
    </location>
</feature>
<evidence type="ECO:0000259" key="10">
    <source>
        <dbReference type="PROSITE" id="PS50303"/>
    </source>
</evidence>
<dbReference type="InterPro" id="IPR016024">
    <property type="entry name" value="ARM-type_fold"/>
</dbReference>
<feature type="repeat" description="Pumilio" evidence="8">
    <location>
        <begin position="860"/>
        <end position="895"/>
    </location>
</feature>
<keyword evidence="6" id="KW-0694">RNA-binding</keyword>
<dbReference type="Gene3D" id="1.25.10.10">
    <property type="entry name" value="Leucine-rich Repeat Variant"/>
    <property type="match status" value="1"/>
</dbReference>
<evidence type="ECO:0000256" key="4">
    <source>
        <dbReference type="ARBA" id="ARBA00022737"/>
    </source>
</evidence>
<evidence type="ECO:0000313" key="11">
    <source>
        <dbReference type="Ensembl" id="ENSPNAP00000036076.1"/>
    </source>
</evidence>
<feature type="compositionally biased region" description="Low complexity" evidence="9">
    <location>
        <begin position="618"/>
        <end position="641"/>
    </location>
</feature>
<feature type="repeat" description="Pumilio" evidence="8">
    <location>
        <begin position="714"/>
        <end position="749"/>
    </location>
</feature>
<dbReference type="PROSITE" id="PS50303">
    <property type="entry name" value="PUM_HD"/>
    <property type="match status" value="1"/>
</dbReference>
<evidence type="ECO:0000256" key="3">
    <source>
        <dbReference type="ARBA" id="ARBA00022490"/>
    </source>
</evidence>
<keyword evidence="12" id="KW-1185">Reference proteome</keyword>
<dbReference type="InterPro" id="IPR033712">
    <property type="entry name" value="Pumilio_RNA-bd"/>
</dbReference>
<feature type="region of interest" description="Disordered" evidence="9">
    <location>
        <begin position="608"/>
        <end position="641"/>
    </location>
</feature>
<dbReference type="PANTHER" id="PTHR12537:SF1">
    <property type="entry name" value="PUMILIO HOMOLOG 1"/>
    <property type="match status" value="1"/>
</dbReference>
<feature type="region of interest" description="Disordered" evidence="9">
    <location>
        <begin position="493"/>
        <end position="541"/>
    </location>
</feature>
<keyword evidence="5" id="KW-0810">Translation regulation</keyword>
<feature type="repeat" description="Pumilio" evidence="8">
    <location>
        <begin position="896"/>
        <end position="931"/>
    </location>
</feature>
<feature type="domain" description="PUM-HD" evidence="10">
    <location>
        <begin position="694"/>
        <end position="1036"/>
    </location>
</feature>
<feature type="compositionally biased region" description="Basic and acidic residues" evidence="9">
    <location>
        <begin position="125"/>
        <end position="157"/>
    </location>
</feature>
<dbReference type="FunFam" id="1.25.10.10:FF:000004">
    <property type="entry name" value="Pumilio homolog 1 isoform 2"/>
    <property type="match status" value="1"/>
</dbReference>
<evidence type="ECO:0000256" key="6">
    <source>
        <dbReference type="ARBA" id="ARBA00022884"/>
    </source>
</evidence>
<dbReference type="PANTHER" id="PTHR12537">
    <property type="entry name" value="RNA BINDING PROTEIN PUMILIO-RELATED"/>
    <property type="match status" value="1"/>
</dbReference>
<evidence type="ECO:0000256" key="1">
    <source>
        <dbReference type="ARBA" id="ARBA00004201"/>
    </source>
</evidence>
<proteinExistence type="predicted"/>
<accession>A0A3B4ELL8</accession>
<dbReference type="GeneTree" id="ENSGT00940000158079"/>
<evidence type="ECO:0000313" key="12">
    <source>
        <dbReference type="Proteomes" id="UP001501920"/>
    </source>
</evidence>
<dbReference type="AlphaFoldDB" id="A0A3B4ELL8"/>
<dbReference type="PROSITE" id="PS50302">
    <property type="entry name" value="PUM"/>
    <property type="match status" value="8"/>
</dbReference>
<dbReference type="GO" id="GO:0006417">
    <property type="term" value="P:regulation of translation"/>
    <property type="evidence" value="ECO:0007669"/>
    <property type="project" value="UniProtKB-KW"/>
</dbReference>
<evidence type="ECO:0000256" key="2">
    <source>
        <dbReference type="ARBA" id="ARBA00004463"/>
    </source>
</evidence>
<keyword evidence="4" id="KW-0677">Repeat</keyword>
<feature type="region of interest" description="Disordered" evidence="9">
    <location>
        <begin position="354"/>
        <end position="396"/>
    </location>
</feature>
<evidence type="ECO:0000256" key="7">
    <source>
        <dbReference type="ARBA" id="ARBA00040564"/>
    </source>
</evidence>
<dbReference type="SUPFAM" id="SSF48371">
    <property type="entry name" value="ARM repeat"/>
    <property type="match status" value="1"/>
</dbReference>
<feature type="region of interest" description="Disordered" evidence="9">
    <location>
        <begin position="41"/>
        <end position="64"/>
    </location>
</feature>
<dbReference type="GO" id="GO:0005829">
    <property type="term" value="C:cytosol"/>
    <property type="evidence" value="ECO:0007669"/>
    <property type="project" value="TreeGrafter"/>
</dbReference>
<comment type="subcellular location">
    <subcellularLocation>
        <location evidence="1">Cytoplasm</location>
        <location evidence="1">P-body</location>
    </subcellularLocation>
    <subcellularLocation>
        <location evidence="2">Cytoplasmic granule</location>
    </subcellularLocation>
</comment>
<dbReference type="Pfam" id="PF00806">
    <property type="entry name" value="PUF"/>
    <property type="match status" value="8"/>
</dbReference>
<protein>
    <recommendedName>
        <fullName evidence="7">Pumilio homolog 1</fullName>
    </recommendedName>
</protein>
<dbReference type="GO" id="GO:0035196">
    <property type="term" value="P:miRNA processing"/>
    <property type="evidence" value="ECO:0007669"/>
    <property type="project" value="TreeGrafter"/>
</dbReference>
<dbReference type="GO" id="GO:0003730">
    <property type="term" value="F:mRNA 3'-UTR binding"/>
    <property type="evidence" value="ECO:0007669"/>
    <property type="project" value="TreeGrafter"/>
</dbReference>
<reference evidence="11" key="2">
    <citation type="submission" date="2025-08" db="UniProtKB">
        <authorList>
            <consortium name="Ensembl"/>
        </authorList>
    </citation>
    <scope>IDENTIFICATION</scope>
</reference>
<feature type="repeat" description="Pumilio" evidence="8">
    <location>
        <begin position="971"/>
        <end position="1010"/>
    </location>
</feature>
<evidence type="ECO:0000256" key="9">
    <source>
        <dbReference type="SAM" id="MobiDB-lite"/>
    </source>
</evidence>
<feature type="region of interest" description="Disordered" evidence="9">
    <location>
        <begin position="561"/>
        <end position="589"/>
    </location>
</feature>
<feature type="repeat" description="Pumilio" evidence="8">
    <location>
        <begin position="932"/>
        <end position="967"/>
    </location>
</feature>
<feature type="compositionally biased region" description="Low complexity" evidence="9">
    <location>
        <begin position="565"/>
        <end position="580"/>
    </location>
</feature>
<dbReference type="SMART" id="SM00025">
    <property type="entry name" value="Pumilio"/>
    <property type="match status" value="8"/>
</dbReference>
<sequence length="1054" mass="112343">MSVACVLKRKAVLWQDSFSPHLRLPPPDRPLPSMPVVLSAAGHASQPGPAPQAPPPAQGAGRSQDDAMVDYFFQRQHGEQPGYNNGKHRWPTGDNIHADNQVRSMDELNHDFQALALEGRAMGEGPRDAEGDDPEKRTEPKPKTTFDPERKELKESEPDPMDNPNGLPSQNGLDVDVKDFSRTPGNCPPAGPEVELGGAEMAGGSGPKPAEEFPNVEPQNVTLDPMESVSMETLQFDYSGSQLPLDSTAATVGLFDYNSPQQLFQRPSALAMQQLTAAQQQQYALAAAQQPHIGLAPAAFMPNPYIISAAPPGTDPYAAGLAAAATLGPAVMPPQYYGVTPWGVYPANLFQQQAPAPSNSANQQPTAQTQQNQQQVMRAGGNQRPLTPSQGQQGQQTDQLVAAAAVNSALAFGQGLAAGVPGYPVLAPAAYYDQTGALVVNTGARSGPVRLMAPASVIISPTAAVAAAAASASGANAGLGGGASGAFRALNSQQAPGQQGGGALGGSSFYGSGSPSSSSQSSSLFSQGSAQPGSSSLGFNANPSSSLGATLGATLGGFGTAVPNSSSSGSRRDSLTGSSDLYKRTPSSLTPIGHGGFYNGLGFSSSPGPVGMPLPNQGPSHSLTPPPSLSTHGSSSSLNLGGLTNGSGRFISAAPGAEAKYRSATTGSSLFSPSSQLFPSSRLRYGMSDVMPSGRSRLLEDFRNNRYPNLQLREIAGHVMEFSQDQHGSRFIQLKLERASSAERQLVFSEILQAAYQLMVDVFGNYVIQKFFEFGSLDQKLALAERIRGHVLSLALQMYGCRVIQKALEFIPSDQQVISEMVRELDGHVLKCVKDQNGNHVVQKCIECVQPHALQFIIDAFKGQVFALSTHPYGCRVIQRILEHCLPEQTLPILEELHQHTEQLVQDQYGNYVIQHVLEHGRAEDKSKIVAEIRGNVLGLSQHKFASNVVEKCVTHSLRAERAMLIDEVCSMADGPHSALYTMMKDQYANYVVQKMIDVAEPTQRKIVMHKIRPHIATLRKYTYGKHILAKLEKYYMKNGVDLGPLCAPPNGIM</sequence>
<dbReference type="GO" id="GO:0043488">
    <property type="term" value="P:regulation of mRNA stability"/>
    <property type="evidence" value="ECO:0007669"/>
    <property type="project" value="TreeGrafter"/>
</dbReference>
<gene>
    <name evidence="11" type="primary">PUM1</name>
</gene>
<dbReference type="InterPro" id="IPR011989">
    <property type="entry name" value="ARM-like"/>
</dbReference>
<feature type="repeat" description="Pumilio" evidence="8">
    <location>
        <begin position="824"/>
        <end position="859"/>
    </location>
</feature>
<dbReference type="InterPro" id="IPR033133">
    <property type="entry name" value="PUM-HD"/>
</dbReference>
<feature type="repeat" description="Pumilio" evidence="8">
    <location>
        <begin position="786"/>
        <end position="823"/>
    </location>
</feature>
<feature type="compositionally biased region" description="Polar residues" evidence="9">
    <location>
        <begin position="532"/>
        <end position="541"/>
    </location>
</feature>
<evidence type="ECO:0000256" key="8">
    <source>
        <dbReference type="PROSITE-ProRule" id="PRU00317"/>
    </source>
</evidence>
<feature type="region of interest" description="Disordered" evidence="9">
    <location>
        <begin position="118"/>
        <end position="209"/>
    </location>
</feature>
<reference evidence="11 12" key="1">
    <citation type="submission" date="2020-10" db="EMBL/GenBank/DDBJ databases">
        <title>Pygocentrus nattereri (red-bellied piranha) genome, fPygNat1, primary haplotype.</title>
        <authorList>
            <person name="Myers G."/>
            <person name="Meyer A."/>
            <person name="Karagic N."/>
            <person name="Pippel M."/>
            <person name="Winkler S."/>
            <person name="Tracey A."/>
            <person name="Wood J."/>
            <person name="Formenti G."/>
            <person name="Howe K."/>
            <person name="Fedrigo O."/>
            <person name="Jarvis E.D."/>
        </authorList>
    </citation>
    <scope>NUCLEOTIDE SEQUENCE [LARGE SCALE GENOMIC DNA]</scope>
</reference>
<dbReference type="InterPro" id="IPR001313">
    <property type="entry name" value="Pumilio_RNA-bd_rpt"/>
</dbReference>
<keyword evidence="3" id="KW-0963">Cytoplasm</keyword>
<name>A0A3B4ELL8_PYGNA</name>
<evidence type="ECO:0000256" key="5">
    <source>
        <dbReference type="ARBA" id="ARBA00022845"/>
    </source>
</evidence>
<feature type="compositionally biased region" description="Low complexity" evidence="9">
    <location>
        <begin position="361"/>
        <end position="375"/>
    </location>
</feature>
<dbReference type="Ensembl" id="ENSPNAT00000039718.2">
    <property type="protein sequence ID" value="ENSPNAP00000036076.1"/>
    <property type="gene ID" value="ENSPNAG00000026728.2"/>
</dbReference>
<feature type="repeat" description="Pumilio" evidence="8">
    <location>
        <begin position="750"/>
        <end position="785"/>
    </location>
</feature>
<dbReference type="CDD" id="cd07920">
    <property type="entry name" value="Pumilio"/>
    <property type="match status" value="1"/>
</dbReference>
<organism evidence="11 12">
    <name type="scientific">Pygocentrus nattereri</name>
    <name type="common">Red-bellied piranha</name>
    <dbReference type="NCBI Taxonomy" id="42514"/>
    <lineage>
        <taxon>Eukaryota</taxon>
        <taxon>Metazoa</taxon>
        <taxon>Chordata</taxon>
        <taxon>Craniata</taxon>
        <taxon>Vertebrata</taxon>
        <taxon>Euteleostomi</taxon>
        <taxon>Actinopterygii</taxon>
        <taxon>Neopterygii</taxon>
        <taxon>Teleostei</taxon>
        <taxon>Ostariophysi</taxon>
        <taxon>Characiformes</taxon>
        <taxon>Characoidei</taxon>
        <taxon>Pygocentrus</taxon>
    </lineage>
</organism>